<dbReference type="CDD" id="cd00111">
    <property type="entry name" value="Trefoil"/>
    <property type="match status" value="1"/>
</dbReference>
<name>A0AA39C5Q5_9HYME</name>
<feature type="domain" description="P-type" evidence="12">
    <location>
        <begin position="103"/>
        <end position="162"/>
    </location>
</feature>
<evidence type="ECO:0000256" key="8">
    <source>
        <dbReference type="PROSITE-ProRule" id="PRU00779"/>
    </source>
</evidence>
<dbReference type="Gene3D" id="3.20.20.80">
    <property type="entry name" value="Glycosidases"/>
    <property type="match status" value="1"/>
</dbReference>
<dbReference type="PROSITE" id="PS51448">
    <property type="entry name" value="P_TREFOIL_2"/>
    <property type="match status" value="1"/>
</dbReference>
<evidence type="ECO:0000313" key="14">
    <source>
        <dbReference type="Proteomes" id="UP001168990"/>
    </source>
</evidence>
<dbReference type="InterPro" id="IPR044913">
    <property type="entry name" value="P_trefoil_dom_sf"/>
</dbReference>
<dbReference type="InterPro" id="IPR030459">
    <property type="entry name" value="Glyco_hydro_31_CS"/>
</dbReference>
<protein>
    <recommendedName>
        <fullName evidence="12">P-type domain-containing protein</fullName>
    </recommendedName>
</protein>
<dbReference type="Proteomes" id="UP001168990">
    <property type="component" value="Unassembled WGS sequence"/>
</dbReference>
<dbReference type="Pfam" id="PF13802">
    <property type="entry name" value="Gal_mutarotas_2"/>
    <property type="match status" value="1"/>
</dbReference>
<sequence length="979" mass="113687">MTPPIISKDKKNKKNDEEANYDELKHEFNDLKRKINKLEHRSYSLNFYYAIALCNSLLVLLIISFYLITSRYHVSISETFQMSQAEDTPKSIIDYTDLILMNMQCRNVPKELRFDCHPEDGSSELECTKRGCCWVAIKNHEKNTKNITNKNPLNIPYCFYPSDWKLYNYENTTEQYDGNANDFVGYLRKNNLESFYKNDLQLIKIESASINESILRVKIYDPTNTRYTPTYPLRDDVKPFSNNITNTKYQFEIDKSKPGFRIKRRFGSKAVIFDSIEAGGFVFADQFLQMSTLLPSSNIYGLGEHRTNLKLNTNWQIFTLFNKDQAPVENANLYGSHPFYLIIEENGDSHGVLFLNSNAMDIILQPTPALTYRSIGGIFDFYFFMGPTPADVLRQYTLITSKPFLPPYWSLGFHLCRFGYRSLNKTIEVWNRTRAAGIPFDTQWNDLDYMNNANDFTYDNITFKDLPKFVDQLHQLGMHYIPLIDPGISASEPNGSYLPYDEGIKTNIFVQDNSTGQPFVGKVWNRVSTVWPDFTHKNISDYWHKMMLKMYNYFKYDGAWIDMNEPSNFYDGRINGCTQNPLDYPPYTPNVIGNLLSTKTLCMNAKHESGWHYDIHNTYAIGEAVETTWSLKKMRNKRAFAVSRGTWIGLGGYAAHWTGDVYSTWHDLKMSIPEILSFSLYQIPMVGADICGFNSNTTKALCNRWMQLGAFYPFSRNHNSDDTIEQDPVAMGDLVVKSSIKALTIRYRFLPYLYSLFFRASVFGDTVARPLFVEFVEDRNTWNIDTQFLWGSAFMIVPVLDDDKIEVVGYFPRGYWYNYYTKERIISEGQNFTLDAPLDTIPIVIRGGFILPAQVPGKTTTESRNNNFELLIALDENECANGELYLDDGEGLFTYKMNEYDWFKFQVEKQTLFMSRRESSNGKMKFKIGKIEIMGVTKDVKWVTINDGNVSFKYDKKQFYLVVDHIPQLQYEIFKLKWG</sequence>
<dbReference type="GO" id="GO:0030246">
    <property type="term" value="F:carbohydrate binding"/>
    <property type="evidence" value="ECO:0007669"/>
    <property type="project" value="InterPro"/>
</dbReference>
<keyword evidence="14" id="KW-1185">Reference proteome</keyword>
<dbReference type="InterPro" id="IPR048395">
    <property type="entry name" value="Glyco_hydro_31_C"/>
</dbReference>
<dbReference type="InterPro" id="IPR025887">
    <property type="entry name" value="Glyco_hydro_31_N_dom"/>
</dbReference>
<evidence type="ECO:0000313" key="13">
    <source>
        <dbReference type="EMBL" id="KAK0158376.1"/>
    </source>
</evidence>
<dbReference type="Pfam" id="PF00088">
    <property type="entry name" value="Trefoil"/>
    <property type="match status" value="1"/>
</dbReference>
<dbReference type="Gene3D" id="4.10.110.10">
    <property type="entry name" value="Spasmolytic Protein, domain 1"/>
    <property type="match status" value="1"/>
</dbReference>
<dbReference type="InterPro" id="IPR017853">
    <property type="entry name" value="GH"/>
</dbReference>
<dbReference type="FunFam" id="2.60.40.1180:FF:000001">
    <property type="entry name" value="Maltase-glucoamylase, intestinal"/>
    <property type="match status" value="1"/>
</dbReference>
<keyword evidence="5" id="KW-1015">Disulfide bond</keyword>
<evidence type="ECO:0000256" key="9">
    <source>
        <dbReference type="RuleBase" id="RU361185"/>
    </source>
</evidence>
<dbReference type="Pfam" id="PF21365">
    <property type="entry name" value="Glyco_hydro_31_3rd"/>
    <property type="match status" value="1"/>
</dbReference>
<comment type="similarity">
    <text evidence="2 9">Belongs to the glycosyl hydrolase 31 family.</text>
</comment>
<evidence type="ECO:0000256" key="3">
    <source>
        <dbReference type="ARBA" id="ARBA00022801"/>
    </source>
</evidence>
<dbReference type="PANTHER" id="PTHR22762">
    <property type="entry name" value="ALPHA-GLUCOSIDASE"/>
    <property type="match status" value="1"/>
</dbReference>
<dbReference type="SUPFAM" id="SSF51011">
    <property type="entry name" value="Glycosyl hydrolase domain"/>
    <property type="match status" value="1"/>
</dbReference>
<dbReference type="InterPro" id="IPR000519">
    <property type="entry name" value="P_trefoil_dom"/>
</dbReference>
<dbReference type="GO" id="GO:0004558">
    <property type="term" value="F:alpha-1,4-glucosidase activity"/>
    <property type="evidence" value="ECO:0007669"/>
    <property type="project" value="TreeGrafter"/>
</dbReference>
<dbReference type="PANTHER" id="PTHR22762:SF131">
    <property type="entry name" value="GLYCOSIDE HYDROLASE FAMILY 31 N-TERMINAL DOMAIN-CONTAINING PROTEIN"/>
    <property type="match status" value="1"/>
</dbReference>
<keyword evidence="11" id="KW-1133">Transmembrane helix</keyword>
<comment type="caution">
    <text evidence="8">Lacks conserved residue(s) required for the propagation of feature annotation.</text>
</comment>
<keyword evidence="10" id="KW-0175">Coiled coil</keyword>
<keyword evidence="7 9" id="KW-0326">Glycosidase</keyword>
<dbReference type="PROSITE" id="PS00025">
    <property type="entry name" value="P_TREFOIL_1"/>
    <property type="match status" value="1"/>
</dbReference>
<dbReference type="EMBL" id="JAQQBS010001424">
    <property type="protein sequence ID" value="KAK0158376.1"/>
    <property type="molecule type" value="Genomic_DNA"/>
</dbReference>
<dbReference type="InterPro" id="IPR011013">
    <property type="entry name" value="Gal_mutarotase_sf_dom"/>
</dbReference>
<dbReference type="AlphaFoldDB" id="A0AA39C5Q5"/>
<dbReference type="InterPro" id="IPR013780">
    <property type="entry name" value="Glyco_hydro_b"/>
</dbReference>
<evidence type="ECO:0000259" key="12">
    <source>
        <dbReference type="PROSITE" id="PS51448"/>
    </source>
</evidence>
<evidence type="ECO:0000256" key="1">
    <source>
        <dbReference type="ARBA" id="ARBA00004308"/>
    </source>
</evidence>
<dbReference type="CDD" id="cd14752">
    <property type="entry name" value="GH31_N"/>
    <property type="match status" value="1"/>
</dbReference>
<dbReference type="GO" id="GO:0005975">
    <property type="term" value="P:carbohydrate metabolic process"/>
    <property type="evidence" value="ECO:0007669"/>
    <property type="project" value="InterPro"/>
</dbReference>
<evidence type="ECO:0000256" key="4">
    <source>
        <dbReference type="ARBA" id="ARBA00023136"/>
    </source>
</evidence>
<reference evidence="13" key="2">
    <citation type="submission" date="2023-03" db="EMBL/GenBank/DDBJ databases">
        <authorList>
            <person name="Inwood S.N."/>
            <person name="Skelly J.G."/>
            <person name="Guhlin J."/>
            <person name="Harrop T.W.R."/>
            <person name="Goldson S.G."/>
            <person name="Dearden P.K."/>
        </authorList>
    </citation>
    <scope>NUCLEOTIDE SEQUENCE</scope>
    <source>
        <strain evidence="13">Irish</strain>
        <tissue evidence="13">Whole body</tissue>
    </source>
</reference>
<dbReference type="Gene3D" id="2.60.40.1760">
    <property type="entry name" value="glycosyl hydrolase (family 31)"/>
    <property type="match status" value="1"/>
</dbReference>
<evidence type="ECO:0000256" key="10">
    <source>
        <dbReference type="SAM" id="Coils"/>
    </source>
</evidence>
<dbReference type="Gene3D" id="2.60.40.1180">
    <property type="entry name" value="Golgi alpha-mannosidase II"/>
    <property type="match status" value="2"/>
</dbReference>
<feature type="transmembrane region" description="Helical" evidence="11">
    <location>
        <begin position="47"/>
        <end position="68"/>
    </location>
</feature>
<keyword evidence="6" id="KW-0325">Glycoprotein</keyword>
<feature type="coiled-coil region" evidence="10">
    <location>
        <begin position="7"/>
        <end position="41"/>
    </location>
</feature>
<comment type="caution">
    <text evidence="13">The sequence shown here is derived from an EMBL/GenBank/DDBJ whole genome shotgun (WGS) entry which is preliminary data.</text>
</comment>
<keyword evidence="11" id="KW-0812">Transmembrane</keyword>
<dbReference type="InterPro" id="IPR017957">
    <property type="entry name" value="P_trefoil_CS"/>
</dbReference>
<evidence type="ECO:0000256" key="2">
    <source>
        <dbReference type="ARBA" id="ARBA00007806"/>
    </source>
</evidence>
<dbReference type="SUPFAM" id="SSF51445">
    <property type="entry name" value="(Trans)glycosidases"/>
    <property type="match status" value="1"/>
</dbReference>
<dbReference type="PROSITE" id="PS00707">
    <property type="entry name" value="GLYCOSYL_HYDROL_F31_2"/>
    <property type="match status" value="1"/>
</dbReference>
<dbReference type="SUPFAM" id="SSF57492">
    <property type="entry name" value="Trefoil"/>
    <property type="match status" value="1"/>
</dbReference>
<dbReference type="Pfam" id="PF01055">
    <property type="entry name" value="Glyco_hydro_31_2nd"/>
    <property type="match status" value="1"/>
</dbReference>
<organism evidence="13 14">
    <name type="scientific">Microctonus aethiopoides</name>
    <dbReference type="NCBI Taxonomy" id="144406"/>
    <lineage>
        <taxon>Eukaryota</taxon>
        <taxon>Metazoa</taxon>
        <taxon>Ecdysozoa</taxon>
        <taxon>Arthropoda</taxon>
        <taxon>Hexapoda</taxon>
        <taxon>Insecta</taxon>
        <taxon>Pterygota</taxon>
        <taxon>Neoptera</taxon>
        <taxon>Endopterygota</taxon>
        <taxon>Hymenoptera</taxon>
        <taxon>Apocrita</taxon>
        <taxon>Ichneumonoidea</taxon>
        <taxon>Braconidae</taxon>
        <taxon>Euphorinae</taxon>
        <taxon>Microctonus</taxon>
    </lineage>
</organism>
<keyword evidence="4 11" id="KW-0472">Membrane</keyword>
<dbReference type="GO" id="GO:0012505">
    <property type="term" value="C:endomembrane system"/>
    <property type="evidence" value="ECO:0007669"/>
    <property type="project" value="UniProtKB-SubCell"/>
</dbReference>
<evidence type="ECO:0000256" key="11">
    <source>
        <dbReference type="SAM" id="Phobius"/>
    </source>
</evidence>
<proteinExistence type="inferred from homology"/>
<comment type="subcellular location">
    <subcellularLocation>
        <location evidence="1">Endomembrane system</location>
    </subcellularLocation>
</comment>
<dbReference type="CDD" id="cd06602">
    <property type="entry name" value="GH31_MGAM_SI_GAA"/>
    <property type="match status" value="1"/>
</dbReference>
<keyword evidence="3 9" id="KW-0378">Hydrolase</keyword>
<evidence type="ECO:0000256" key="7">
    <source>
        <dbReference type="ARBA" id="ARBA00023295"/>
    </source>
</evidence>
<evidence type="ECO:0000256" key="6">
    <source>
        <dbReference type="ARBA" id="ARBA00023180"/>
    </source>
</evidence>
<dbReference type="SMART" id="SM00018">
    <property type="entry name" value="PD"/>
    <property type="match status" value="1"/>
</dbReference>
<accession>A0AA39C5Q5</accession>
<dbReference type="SUPFAM" id="SSF74650">
    <property type="entry name" value="Galactose mutarotase-like"/>
    <property type="match status" value="1"/>
</dbReference>
<gene>
    <name evidence="13" type="ORF">PV328_009385</name>
</gene>
<reference evidence="13" key="1">
    <citation type="journal article" date="2023" name="bioRxiv">
        <title>Scaffold-level genome assemblies of two parasitoid biocontrol wasps reveal the parthenogenesis mechanism and an associated novel virus.</title>
        <authorList>
            <person name="Inwood S."/>
            <person name="Skelly J."/>
            <person name="Guhlin J."/>
            <person name="Harrop T."/>
            <person name="Goldson S."/>
            <person name="Dearden P."/>
        </authorList>
    </citation>
    <scope>NUCLEOTIDE SEQUENCE</scope>
    <source>
        <strain evidence="13">Irish</strain>
        <tissue evidence="13">Whole body</tissue>
    </source>
</reference>
<dbReference type="InterPro" id="IPR000322">
    <property type="entry name" value="Glyco_hydro_31_TIM"/>
</dbReference>
<evidence type="ECO:0000256" key="5">
    <source>
        <dbReference type="ARBA" id="ARBA00023157"/>
    </source>
</evidence>